<name>S3HQG6_9HYPH</name>
<sequence>MLAMQIARLRSSAPIAGRNPEDHLSIGNQNGGAKHKGDRRQGIEAGNSCQRRRGLRARPPVLMGRGKKQCGNREVIRDEGQPVQSKQQRRDRDEHRGESAGNDGNARQLASSELIAGTPNSGKAGMEQHEGNDGKAHLGIVDIKTIGDNAADDQNKTEGTG</sequence>
<evidence type="ECO:0000313" key="3">
    <source>
        <dbReference type="Proteomes" id="UP000014411"/>
    </source>
</evidence>
<keyword evidence="3" id="KW-1185">Reference proteome</keyword>
<protein>
    <submittedName>
        <fullName evidence="2">Uncharacterized protein</fullName>
    </submittedName>
</protein>
<organism evidence="2 3">
    <name type="scientific">Rhizobium grahamii CCGE 502</name>
    <dbReference type="NCBI Taxonomy" id="990285"/>
    <lineage>
        <taxon>Bacteria</taxon>
        <taxon>Pseudomonadati</taxon>
        <taxon>Pseudomonadota</taxon>
        <taxon>Alphaproteobacteria</taxon>
        <taxon>Hyphomicrobiales</taxon>
        <taxon>Rhizobiaceae</taxon>
        <taxon>Rhizobium/Agrobacterium group</taxon>
        <taxon>Rhizobium</taxon>
    </lineage>
</organism>
<feature type="compositionally biased region" description="Basic and acidic residues" evidence="1">
    <location>
        <begin position="88"/>
        <end position="98"/>
    </location>
</feature>
<feature type="region of interest" description="Disordered" evidence="1">
    <location>
        <begin position="1"/>
        <end position="140"/>
    </location>
</feature>
<dbReference type="EMBL" id="AEYE02000003">
    <property type="protein sequence ID" value="EPF00106.1"/>
    <property type="molecule type" value="Genomic_DNA"/>
</dbReference>
<gene>
    <name evidence="2" type="ORF">RGCCGE502_02431</name>
</gene>
<comment type="caution">
    <text evidence="2">The sequence shown here is derived from an EMBL/GenBank/DDBJ whole genome shotgun (WGS) entry which is preliminary data.</text>
</comment>
<accession>S3HQG6</accession>
<dbReference type="HOGENOM" id="CLU_1642343_0_0_5"/>
<evidence type="ECO:0000256" key="1">
    <source>
        <dbReference type="SAM" id="MobiDB-lite"/>
    </source>
</evidence>
<evidence type="ECO:0000313" key="2">
    <source>
        <dbReference type="EMBL" id="EPF00106.1"/>
    </source>
</evidence>
<feature type="compositionally biased region" description="Basic and acidic residues" evidence="1">
    <location>
        <begin position="126"/>
        <end position="136"/>
    </location>
</feature>
<reference evidence="2 3" key="1">
    <citation type="journal article" date="2012" name="J. Bacteriol.">
        <title>Genome sequence of Rhizobium grahamii CCGE502, a broad-host-range symbiont with low nodulation competitiveness in Phaseolus vulgaris.</title>
        <authorList>
            <person name="Althabegoiti M.J."/>
            <person name="Lozano L."/>
            <person name="Torres-Tejerizo G."/>
            <person name="Ormeno-Orrillo E."/>
            <person name="Rogel M.A."/>
            <person name="Gonzalez V."/>
            <person name="Martinez-Romero E."/>
        </authorList>
    </citation>
    <scope>NUCLEOTIDE SEQUENCE [LARGE SCALE GENOMIC DNA]</scope>
    <source>
        <strain evidence="2 3">CCGE 502</strain>
    </source>
</reference>
<dbReference type="AlphaFoldDB" id="S3HQG6"/>
<dbReference type="Proteomes" id="UP000014411">
    <property type="component" value="Unassembled WGS sequence"/>
</dbReference>
<proteinExistence type="predicted"/>